<accession>A0ABW6P9T0</accession>
<evidence type="ECO:0000256" key="1">
    <source>
        <dbReference type="SAM" id="Phobius"/>
    </source>
</evidence>
<keyword evidence="1" id="KW-1133">Transmembrane helix</keyword>
<dbReference type="NCBIfam" id="TIGR00996">
    <property type="entry name" value="Mtu_fam_mce"/>
    <property type="match status" value="1"/>
</dbReference>
<evidence type="ECO:0000313" key="5">
    <source>
        <dbReference type="Proteomes" id="UP001601442"/>
    </source>
</evidence>
<protein>
    <submittedName>
        <fullName evidence="4">MCE family protein</fullName>
    </submittedName>
</protein>
<keyword evidence="1" id="KW-0472">Membrane</keyword>
<evidence type="ECO:0000259" key="3">
    <source>
        <dbReference type="Pfam" id="PF11887"/>
    </source>
</evidence>
<dbReference type="Proteomes" id="UP001601442">
    <property type="component" value="Unassembled WGS sequence"/>
</dbReference>
<sequence>MRKGAVQVFRRSRHGHYKNPPYLRAGAAMIVVLVGIVVLCLAAFRGVFQQTIQATVISDRSGLVMEPGSKVKLHGVEVGKVTAVSLSDGKSEVGVELDPSKVASIPSNVEAEIKPTTVFGSKYIELVVPGSAAPSHLRAGARIRALNVSTEINTVFQNVTAVMNQIEPDKLNATLAAVEEGLHGRGARFGETLTDADKVLTALDPVLPQLRADLHGTADVANNLGDSADDIMRILRAASVTSDSVVDRKDDLAAALDAATELGKTGNDTLAEDGQRIVDTFRLLTPTTGLLDKYSPSFTCLLHLGAHDAEAMGKTIDATGYSARLDVGLLMGDDPYKYPENLPVVAGKGGPHGSPGCYAPVTWDTYPAPYLRLNDGAPLDGPGTDHPRPANPTIVDYMFGFTVPGGGR</sequence>
<dbReference type="RefSeq" id="WP_387398750.1">
    <property type="nucleotide sequence ID" value="NZ_JBIAMT010000005.1"/>
</dbReference>
<feature type="transmembrane region" description="Helical" evidence="1">
    <location>
        <begin position="21"/>
        <end position="44"/>
    </location>
</feature>
<dbReference type="InterPro" id="IPR024516">
    <property type="entry name" value="Mce_C"/>
</dbReference>
<name>A0ABW6P9T0_9NOCA</name>
<evidence type="ECO:0000313" key="4">
    <source>
        <dbReference type="EMBL" id="MFF0499889.1"/>
    </source>
</evidence>
<dbReference type="PANTHER" id="PTHR33371">
    <property type="entry name" value="INTERMEMBRANE PHOSPHOLIPID TRANSPORT SYSTEM BINDING PROTEIN MLAD-RELATED"/>
    <property type="match status" value="1"/>
</dbReference>
<dbReference type="InterPro" id="IPR005693">
    <property type="entry name" value="Mce"/>
</dbReference>
<dbReference type="Pfam" id="PF11887">
    <property type="entry name" value="Mce4_CUP1"/>
    <property type="match status" value="1"/>
</dbReference>
<feature type="domain" description="Mce/MlaD" evidence="2">
    <location>
        <begin position="53"/>
        <end position="127"/>
    </location>
</feature>
<keyword evidence="5" id="KW-1185">Reference proteome</keyword>
<dbReference type="EMBL" id="JBIAMT010000005">
    <property type="protein sequence ID" value="MFF0499889.1"/>
    <property type="molecule type" value="Genomic_DNA"/>
</dbReference>
<dbReference type="PANTHER" id="PTHR33371:SF19">
    <property type="entry name" value="MCE-FAMILY PROTEIN MCE4A"/>
    <property type="match status" value="1"/>
</dbReference>
<gene>
    <name evidence="4" type="ORF">ACFYU5_26050</name>
</gene>
<keyword evidence="1" id="KW-0812">Transmembrane</keyword>
<dbReference type="InterPro" id="IPR003399">
    <property type="entry name" value="Mce/MlaD"/>
</dbReference>
<evidence type="ECO:0000259" key="2">
    <source>
        <dbReference type="Pfam" id="PF02470"/>
    </source>
</evidence>
<comment type="caution">
    <text evidence="4">The sequence shown here is derived from an EMBL/GenBank/DDBJ whole genome shotgun (WGS) entry which is preliminary data.</text>
</comment>
<dbReference type="InterPro" id="IPR052336">
    <property type="entry name" value="MlaD_Phospholipid_Transporter"/>
</dbReference>
<proteinExistence type="predicted"/>
<organism evidence="4 5">
    <name type="scientific">Nocardia aobensis</name>
    <dbReference type="NCBI Taxonomy" id="257277"/>
    <lineage>
        <taxon>Bacteria</taxon>
        <taxon>Bacillati</taxon>
        <taxon>Actinomycetota</taxon>
        <taxon>Actinomycetes</taxon>
        <taxon>Mycobacteriales</taxon>
        <taxon>Nocardiaceae</taxon>
        <taxon>Nocardia</taxon>
    </lineage>
</organism>
<reference evidence="4 5" key="1">
    <citation type="submission" date="2024-10" db="EMBL/GenBank/DDBJ databases">
        <title>The Natural Products Discovery Center: Release of the First 8490 Sequenced Strains for Exploring Actinobacteria Biosynthetic Diversity.</title>
        <authorList>
            <person name="Kalkreuter E."/>
            <person name="Kautsar S.A."/>
            <person name="Yang D."/>
            <person name="Bader C.D."/>
            <person name="Teijaro C.N."/>
            <person name="Fluegel L."/>
            <person name="Davis C.M."/>
            <person name="Simpson J.R."/>
            <person name="Lauterbach L."/>
            <person name="Steele A.D."/>
            <person name="Gui C."/>
            <person name="Meng S."/>
            <person name="Li G."/>
            <person name="Viehrig K."/>
            <person name="Ye F."/>
            <person name="Su P."/>
            <person name="Kiefer A.F."/>
            <person name="Nichols A."/>
            <person name="Cepeda A.J."/>
            <person name="Yan W."/>
            <person name="Fan B."/>
            <person name="Jiang Y."/>
            <person name="Adhikari A."/>
            <person name="Zheng C.-J."/>
            <person name="Schuster L."/>
            <person name="Cowan T.M."/>
            <person name="Smanski M.J."/>
            <person name="Chevrette M.G."/>
            <person name="De Carvalho L.P.S."/>
            <person name="Shen B."/>
        </authorList>
    </citation>
    <scope>NUCLEOTIDE SEQUENCE [LARGE SCALE GENOMIC DNA]</scope>
    <source>
        <strain evidence="4 5">NPDC004119</strain>
    </source>
</reference>
<feature type="domain" description="Mammalian cell entry C-terminal" evidence="3">
    <location>
        <begin position="134"/>
        <end position="351"/>
    </location>
</feature>
<dbReference type="Pfam" id="PF02470">
    <property type="entry name" value="MlaD"/>
    <property type="match status" value="1"/>
</dbReference>